<dbReference type="InterPro" id="IPR027843">
    <property type="entry name" value="DUF4440"/>
</dbReference>
<dbReference type="Pfam" id="PF00930">
    <property type="entry name" value="DPPIV_N"/>
    <property type="match status" value="1"/>
</dbReference>
<accession>A0ABN6FXN3</accession>
<dbReference type="EMBL" id="AP024545">
    <property type="protein sequence ID" value="BCT93690.1"/>
    <property type="molecule type" value="Genomic_DNA"/>
</dbReference>
<dbReference type="Pfam" id="PF00326">
    <property type="entry name" value="Peptidase_S9"/>
    <property type="match status" value="1"/>
</dbReference>
<proteinExistence type="predicted"/>
<name>A0ABN6FXN3_9GAMM</name>
<evidence type="ECO:0000313" key="4">
    <source>
        <dbReference type="EMBL" id="BCT93690.1"/>
    </source>
</evidence>
<dbReference type="Proteomes" id="UP000681317">
    <property type="component" value="Chromosome"/>
</dbReference>
<evidence type="ECO:0000259" key="1">
    <source>
        <dbReference type="Pfam" id="PF00326"/>
    </source>
</evidence>
<dbReference type="Pfam" id="PF14534">
    <property type="entry name" value="DUF4440"/>
    <property type="match status" value="1"/>
</dbReference>
<dbReference type="InterPro" id="IPR029058">
    <property type="entry name" value="AB_hydrolase_fold"/>
</dbReference>
<evidence type="ECO:0000313" key="5">
    <source>
        <dbReference type="Proteomes" id="UP000681317"/>
    </source>
</evidence>
<dbReference type="Gene3D" id="3.40.50.1820">
    <property type="entry name" value="alpha/beta hydrolase"/>
    <property type="match status" value="1"/>
</dbReference>
<dbReference type="Gene3D" id="2.140.10.30">
    <property type="entry name" value="Dipeptidylpeptidase IV, N-terminal domain"/>
    <property type="match status" value="1"/>
</dbReference>
<evidence type="ECO:0000259" key="3">
    <source>
        <dbReference type="Pfam" id="PF14534"/>
    </source>
</evidence>
<dbReference type="SUPFAM" id="SSF54427">
    <property type="entry name" value="NTF2-like"/>
    <property type="match status" value="1"/>
</dbReference>
<sequence length="774" mass="85245">MQSENPTTPIVAQSRAVWDALPSGSVPPSTPLKVVRPGQFSYMPPVTEVASPDHRQVAGTQDGNLYVRPATSDSVRVLATADDAGHWDIEGALWSPDGASLAVKKIDDAQVPLTTLTGEQFGPTKMRKVRYSRVGQPLPKTQLYVVDASTGRATPILHDPAQPYVQLLEWRHDSRQLRLLRADRYQTHLDLLVADPRNGQIRVLLAEPKPISLLGLNMLDGYTQQLLAQKIVTFLPDDSFVWTSDRTGFRHLYHYNADGTLRRALTEQHMAGWVDRVIEVDVPNRIVYAKANGHARNPYFDRLVRIELDTGKITTIAEADHIPAIKFSADKSRLWLIRAGFPQTRRIEEITSTGTAVRTVWEADWREAVANGYAAPETALVPAADGKTLLRAIVVAPHPLEPGKRYPVIQDIYGGPNASVVPPSPTNQNLAQMRRIAQQGFVVVMLDGRGTPGRGRAFQNFGYGRFGQVEPADQVAGLRNLARDRPYMDLSRVGVMGGSWGGYFGLRTMLLAPEQYKAGVFAAGAFELSTMRVAAEPYMGCAPDDCADAYAAGSNLALVERLQAPLLILHGTADDDVLIEESRQLVSALERAGKPHTFVALDGATHAMWEEPQADEARIAFFRQHLVETSGQANESATAAQIAAGITTANAFWADGIRRQDPAMLAQVMAPEYRLTFENSSKRVDLASWMRNFMTMKMHGYNPSMTALRLIGPDTVVATVVSDWNATLSNGNSVRETFVAHDTWAWRGNRWVATGRHVVELKVLDQPDKRSSGK</sequence>
<reference evidence="4 5" key="1">
    <citation type="submission" date="2021-03" db="EMBL/GenBank/DDBJ databases">
        <title>Complete Genome Sequences of Two Lysobacter Strains Isolated from Sea Water (Lysobacter caseinilyticus) and Soil (Lysobacter helvus) in South Korea.</title>
        <authorList>
            <person name="Watanabe Y."/>
            <person name="Arakawa K."/>
        </authorList>
    </citation>
    <scope>NUCLEOTIDE SEQUENCE [LARGE SCALE GENOMIC DNA]</scope>
    <source>
        <strain evidence="4 5">KVB24</strain>
    </source>
</reference>
<dbReference type="PANTHER" id="PTHR11731">
    <property type="entry name" value="PROTEASE FAMILY S9B,C DIPEPTIDYL-PEPTIDASE IV-RELATED"/>
    <property type="match status" value="1"/>
</dbReference>
<evidence type="ECO:0008006" key="6">
    <source>
        <dbReference type="Google" id="ProtNLM"/>
    </source>
</evidence>
<protein>
    <recommendedName>
        <fullName evidence="6">Dipeptidyl aminopeptidase/acylaminoacyl peptidase</fullName>
    </recommendedName>
</protein>
<organism evidence="4 5">
    <name type="scientific">Noviluteimonas caseinilytica</name>
    <dbReference type="NCBI Taxonomy" id="2675101"/>
    <lineage>
        <taxon>Bacteria</taxon>
        <taxon>Pseudomonadati</taxon>
        <taxon>Pseudomonadota</taxon>
        <taxon>Gammaproteobacteria</taxon>
        <taxon>Lysobacterales</taxon>
        <taxon>Lysobacteraceae</taxon>
        <taxon>Noviluteimonas</taxon>
    </lineage>
</organism>
<feature type="domain" description="Peptidase S9 prolyl oligopeptidase catalytic" evidence="1">
    <location>
        <begin position="436"/>
        <end position="626"/>
    </location>
</feature>
<dbReference type="InterPro" id="IPR050278">
    <property type="entry name" value="Serine_Prot_S9B/DPPIV"/>
</dbReference>
<dbReference type="Gene3D" id="3.10.450.50">
    <property type="match status" value="1"/>
</dbReference>
<gene>
    <name evidence="4" type="ORF">LYSCAS_27140</name>
</gene>
<feature type="domain" description="Dipeptidylpeptidase IV N-terminal" evidence="2">
    <location>
        <begin position="51"/>
        <end position="334"/>
    </location>
</feature>
<dbReference type="InterPro" id="IPR001375">
    <property type="entry name" value="Peptidase_S9_cat"/>
</dbReference>
<dbReference type="SUPFAM" id="SSF53474">
    <property type="entry name" value="alpha/beta-Hydrolases"/>
    <property type="match status" value="1"/>
</dbReference>
<evidence type="ECO:0000259" key="2">
    <source>
        <dbReference type="Pfam" id="PF00930"/>
    </source>
</evidence>
<dbReference type="PANTHER" id="PTHR11731:SF193">
    <property type="entry name" value="DIPEPTIDYL PEPTIDASE 9"/>
    <property type="match status" value="1"/>
</dbReference>
<dbReference type="SUPFAM" id="SSF82171">
    <property type="entry name" value="DPP6 N-terminal domain-like"/>
    <property type="match status" value="1"/>
</dbReference>
<dbReference type="InterPro" id="IPR002469">
    <property type="entry name" value="Peptidase_S9B_N"/>
</dbReference>
<dbReference type="InterPro" id="IPR032710">
    <property type="entry name" value="NTF2-like_dom_sf"/>
</dbReference>
<feature type="domain" description="DUF4440" evidence="3">
    <location>
        <begin position="653"/>
        <end position="752"/>
    </location>
</feature>
<keyword evidence="5" id="KW-1185">Reference proteome</keyword>